<dbReference type="NCBIfam" id="NF033580">
    <property type="entry name" value="transpos_IS5_3"/>
    <property type="match status" value="1"/>
</dbReference>
<evidence type="ECO:0000259" key="2">
    <source>
        <dbReference type="Pfam" id="PF01609"/>
    </source>
</evidence>
<dbReference type="GO" id="GO:0004803">
    <property type="term" value="F:transposase activity"/>
    <property type="evidence" value="ECO:0007669"/>
    <property type="project" value="InterPro"/>
</dbReference>
<dbReference type="InterPro" id="IPR002559">
    <property type="entry name" value="Transposase_11"/>
</dbReference>
<dbReference type="GO" id="GO:0003677">
    <property type="term" value="F:DNA binding"/>
    <property type="evidence" value="ECO:0007669"/>
    <property type="project" value="InterPro"/>
</dbReference>
<keyword evidence="1" id="KW-1133">Transmembrane helix</keyword>
<evidence type="ECO:0000259" key="3">
    <source>
        <dbReference type="Pfam" id="PF13340"/>
    </source>
</evidence>
<feature type="domain" description="Transposase IS4-like" evidence="2">
    <location>
        <begin position="100"/>
        <end position="269"/>
    </location>
</feature>
<dbReference type="Proteomes" id="UP000251993">
    <property type="component" value="Chromosome"/>
</dbReference>
<feature type="transmembrane region" description="Helical" evidence="1">
    <location>
        <begin position="257"/>
        <end position="273"/>
    </location>
</feature>
<dbReference type="RefSeq" id="WP_114069391.1">
    <property type="nucleotide sequence ID" value="NZ_CP030850.1"/>
</dbReference>
<keyword evidence="1" id="KW-0812">Transmembrane</keyword>
<dbReference type="OrthoDB" id="1270539at2"/>
<organism evidence="4 5">
    <name type="scientific">Runella rosea</name>
    <dbReference type="NCBI Taxonomy" id="2259595"/>
    <lineage>
        <taxon>Bacteria</taxon>
        <taxon>Pseudomonadati</taxon>
        <taxon>Bacteroidota</taxon>
        <taxon>Cytophagia</taxon>
        <taxon>Cytophagales</taxon>
        <taxon>Spirosomataceae</taxon>
        <taxon>Runella</taxon>
    </lineage>
</organism>
<dbReference type="GO" id="GO:0006313">
    <property type="term" value="P:DNA transposition"/>
    <property type="evidence" value="ECO:0007669"/>
    <property type="project" value="InterPro"/>
</dbReference>
<sequence length="282" mass="32408">MGILSKSTIEKWILPHLTVGQRGFETTVPLTEIVECIFYRLKTGCQWRELPTKEFFSNKVLNWNSVFYYHNKWSKLGCWQKVWIDLLGEHLRYLDLSSIEIDGSHTPAKNGGDAVGYQGRKACKTTNSLFITDNQGVILAMSTPQEGQHHDLFEIKALFREIGDLLKKAGINLDGLFLNADPGFDSNSFREACAEQSIIANVKPHSRNQTDVTKIEPYKSGTHIFDEELYRDRSVIEHSNAWIDGFKALLVRFEFSVRNWMALHFMAFSVIFLRKINKKTKV</sequence>
<feature type="domain" description="Insertion element IS402-like" evidence="3">
    <location>
        <begin position="14"/>
        <end position="83"/>
    </location>
</feature>
<dbReference type="Pfam" id="PF13340">
    <property type="entry name" value="DUF4096"/>
    <property type="match status" value="1"/>
</dbReference>
<name>A0A344TPQ7_9BACT</name>
<evidence type="ECO:0000313" key="4">
    <source>
        <dbReference type="EMBL" id="AXE20628.1"/>
    </source>
</evidence>
<dbReference type="Pfam" id="PF01609">
    <property type="entry name" value="DDE_Tnp_1"/>
    <property type="match status" value="1"/>
</dbReference>
<gene>
    <name evidence="4" type="ORF">DR864_24260</name>
</gene>
<dbReference type="PANTHER" id="PTHR30007:SF0">
    <property type="entry name" value="TRANSPOSASE"/>
    <property type="match status" value="1"/>
</dbReference>
<dbReference type="KEGG" id="run:DR864_24260"/>
<keyword evidence="1" id="KW-0472">Membrane</keyword>
<accession>A0A344TPQ7</accession>
<reference evidence="4 5" key="1">
    <citation type="submission" date="2018-07" db="EMBL/GenBank/DDBJ databases">
        <title>Genome sequencing of Runella.</title>
        <authorList>
            <person name="Baek M.-G."/>
            <person name="Yi H."/>
        </authorList>
    </citation>
    <scope>NUCLEOTIDE SEQUENCE [LARGE SCALE GENOMIC DNA]</scope>
    <source>
        <strain evidence="4 5">HYN0085</strain>
    </source>
</reference>
<dbReference type="EMBL" id="CP030850">
    <property type="protein sequence ID" value="AXE20628.1"/>
    <property type="molecule type" value="Genomic_DNA"/>
</dbReference>
<proteinExistence type="predicted"/>
<dbReference type="InterPro" id="IPR025161">
    <property type="entry name" value="IS402-like_dom"/>
</dbReference>
<keyword evidence="5" id="KW-1185">Reference proteome</keyword>
<evidence type="ECO:0000256" key="1">
    <source>
        <dbReference type="SAM" id="Phobius"/>
    </source>
</evidence>
<protein>
    <submittedName>
        <fullName evidence="4">IS5 family transposase</fullName>
    </submittedName>
</protein>
<dbReference type="AlphaFoldDB" id="A0A344TPQ7"/>
<evidence type="ECO:0000313" key="5">
    <source>
        <dbReference type="Proteomes" id="UP000251993"/>
    </source>
</evidence>
<dbReference type="PANTHER" id="PTHR30007">
    <property type="entry name" value="PHP DOMAIN PROTEIN"/>
    <property type="match status" value="1"/>
</dbReference>